<gene>
    <name evidence="1" type="ORF">Anapl_17553</name>
</gene>
<evidence type="ECO:0000313" key="2">
    <source>
        <dbReference type="Proteomes" id="UP000296049"/>
    </source>
</evidence>
<reference evidence="2" key="1">
    <citation type="journal article" date="2013" name="Nat. Genet.">
        <title>The duck genome and transcriptome provide insight into an avian influenza virus reservoir species.</title>
        <authorList>
            <person name="Huang Y."/>
            <person name="Li Y."/>
            <person name="Burt D.W."/>
            <person name="Chen H."/>
            <person name="Zhang Y."/>
            <person name="Qian W."/>
            <person name="Kim H."/>
            <person name="Gan S."/>
            <person name="Zhao Y."/>
            <person name="Li J."/>
            <person name="Yi K."/>
            <person name="Feng H."/>
            <person name="Zhu P."/>
            <person name="Li B."/>
            <person name="Liu Q."/>
            <person name="Fairley S."/>
            <person name="Magor K.E."/>
            <person name="Du Z."/>
            <person name="Hu X."/>
            <person name="Goodman L."/>
            <person name="Tafer H."/>
            <person name="Vignal A."/>
            <person name="Lee T."/>
            <person name="Kim K.W."/>
            <person name="Sheng Z."/>
            <person name="An Y."/>
            <person name="Searle S."/>
            <person name="Herrero J."/>
            <person name="Groenen M.A."/>
            <person name="Crooijmans R.P."/>
            <person name="Faraut T."/>
            <person name="Cai Q."/>
            <person name="Webster R.G."/>
            <person name="Aldridge J.R."/>
            <person name="Warren W.C."/>
            <person name="Bartschat S."/>
            <person name="Kehr S."/>
            <person name="Marz M."/>
            <person name="Stadler P.F."/>
            <person name="Smith J."/>
            <person name="Kraus R.H."/>
            <person name="Zhao Y."/>
            <person name="Ren L."/>
            <person name="Fei J."/>
            <person name="Morisson M."/>
            <person name="Kaiser P."/>
            <person name="Griffin D.K."/>
            <person name="Rao M."/>
            <person name="Pitel F."/>
            <person name="Wang J."/>
            <person name="Li N."/>
        </authorList>
    </citation>
    <scope>NUCLEOTIDE SEQUENCE [LARGE SCALE GENOMIC DNA]</scope>
</reference>
<keyword evidence="2" id="KW-1185">Reference proteome</keyword>
<accession>R0KVE1</accession>
<sequence>ATGIVTGSSVVASPGHLLLPACLLRAEG</sequence>
<feature type="non-terminal residue" evidence="1">
    <location>
        <position position="1"/>
    </location>
</feature>
<protein>
    <submittedName>
        <fullName evidence="1">Zinc finger protein 777</fullName>
    </submittedName>
</protein>
<dbReference type="EMBL" id="KB748809">
    <property type="protein sequence ID" value="EOA93119.1"/>
    <property type="molecule type" value="Genomic_DNA"/>
</dbReference>
<organism evidence="1 2">
    <name type="scientific">Anas platyrhynchos</name>
    <name type="common">Mallard</name>
    <name type="synonym">Anas boschas</name>
    <dbReference type="NCBI Taxonomy" id="8839"/>
    <lineage>
        <taxon>Eukaryota</taxon>
        <taxon>Metazoa</taxon>
        <taxon>Chordata</taxon>
        <taxon>Craniata</taxon>
        <taxon>Vertebrata</taxon>
        <taxon>Euteleostomi</taxon>
        <taxon>Archelosauria</taxon>
        <taxon>Archosauria</taxon>
        <taxon>Dinosauria</taxon>
        <taxon>Saurischia</taxon>
        <taxon>Theropoda</taxon>
        <taxon>Coelurosauria</taxon>
        <taxon>Aves</taxon>
        <taxon>Neognathae</taxon>
        <taxon>Galloanserae</taxon>
        <taxon>Anseriformes</taxon>
        <taxon>Anatidae</taxon>
        <taxon>Anatinae</taxon>
        <taxon>Anas</taxon>
    </lineage>
</organism>
<name>R0KVE1_ANAPL</name>
<evidence type="ECO:0000313" key="1">
    <source>
        <dbReference type="EMBL" id="EOA93119.1"/>
    </source>
</evidence>
<proteinExistence type="predicted"/>
<dbReference type="Proteomes" id="UP000296049">
    <property type="component" value="Unassembled WGS sequence"/>
</dbReference>
<dbReference type="AlphaFoldDB" id="R0KVE1"/>